<evidence type="ECO:0000256" key="11">
    <source>
        <dbReference type="ARBA" id="ARBA00022989"/>
    </source>
</evidence>
<dbReference type="InterPro" id="IPR023299">
    <property type="entry name" value="ATPase_P-typ_cyto_dom_N"/>
</dbReference>
<name>A0A292YPH9_9BACL</name>
<dbReference type="InterPro" id="IPR001757">
    <property type="entry name" value="P_typ_ATPase"/>
</dbReference>
<accession>A0A292YPH9</accession>
<evidence type="ECO:0000256" key="6">
    <source>
        <dbReference type="ARBA" id="ARBA00022723"/>
    </source>
</evidence>
<dbReference type="GO" id="GO:0016887">
    <property type="term" value="F:ATP hydrolysis activity"/>
    <property type="evidence" value="ECO:0007669"/>
    <property type="project" value="InterPro"/>
</dbReference>
<keyword evidence="7 14" id="KW-0547">Nucleotide-binding</keyword>
<feature type="transmembrane region" description="Helical" evidence="14">
    <location>
        <begin position="275"/>
        <end position="299"/>
    </location>
</feature>
<dbReference type="InterPro" id="IPR008250">
    <property type="entry name" value="ATPase_P-typ_transduc_dom_A_sf"/>
</dbReference>
<evidence type="ECO:0000256" key="8">
    <source>
        <dbReference type="ARBA" id="ARBA00022840"/>
    </source>
</evidence>
<evidence type="ECO:0000256" key="13">
    <source>
        <dbReference type="ARBA" id="ARBA00023136"/>
    </source>
</evidence>
<evidence type="ECO:0000256" key="5">
    <source>
        <dbReference type="ARBA" id="ARBA00022692"/>
    </source>
</evidence>
<keyword evidence="9" id="KW-0460">Magnesium</keyword>
<dbReference type="Gene3D" id="2.70.150.10">
    <property type="entry name" value="Calcium-transporting ATPase, cytoplasmic transduction domain A"/>
    <property type="match status" value="1"/>
</dbReference>
<dbReference type="PANTHER" id="PTHR43079:SF1">
    <property type="entry name" value="CADMIUM_ZINC-TRANSPORTING ATPASE HMA1, CHLOROPLASTIC-RELATED"/>
    <property type="match status" value="1"/>
</dbReference>
<feature type="transmembrane region" description="Helical" evidence="14">
    <location>
        <begin position="584"/>
        <end position="603"/>
    </location>
</feature>
<feature type="transmembrane region" description="Helical" evidence="14">
    <location>
        <begin position="244"/>
        <end position="263"/>
    </location>
</feature>
<dbReference type="InterPro" id="IPR023298">
    <property type="entry name" value="ATPase_P-typ_TM_dom_sf"/>
</dbReference>
<proteinExistence type="inferred from homology"/>
<dbReference type="InterPro" id="IPR044492">
    <property type="entry name" value="P_typ_ATPase_HD_dom"/>
</dbReference>
<dbReference type="SUPFAM" id="SSF81665">
    <property type="entry name" value="Calcium ATPase, transmembrane domain M"/>
    <property type="match status" value="1"/>
</dbReference>
<dbReference type="AlphaFoldDB" id="A0A292YPH9"/>
<sequence>MSGSRNANWMVFVRSRGEAIAAGVSGLLLVAAWLLERADFNGANLLFLLAFVIGGAAKTREGLLTLIKEREIDVNLLMLFAACGAASIGYWMEGAILIFIFAVSGALEKYTMARSYRDLSALIEMKPETALLYQCGREIPVPADQVRIGDLIIAKPGDRIAADGIVREGVSSVNQAAITGESIPVDKEPGHEVFAGTLNGSGSLLIEVTRTNESSMFAKIIKLVQAAQNEVPPTQQFVKRFERIYAKTVIALTLIFIMVPPFLLGWSLNQSLYKAMVFLVVSSPCALMASIMPATLSAISSAARKGILFKGGGCLEQVSRIRAIALDKTGTLTTGRLQITDIIPFQGYDQRRILEIAASIESMSEHPIAKSIVEKALEQQLTLIRPSQLQAITGKGVIANYQGEAWRIGKPAFLNDTDVSPESGRIMERLAGEGKTVIVIENQKGLAGILAVQDSIRHQSREMIDRLRKMGIHSVMLTGDRRSTAEAIAAKAGIDSVYADLLPQEKVGKVKELMQTYGEIAMVGDGINDAPALATATVGIAMGEAGSDASLETADVVLMNDDIGKIPAAIELGKRTQKIIKQNIIFSIFVIILLILSNFTQGLPLPLGVIGHEGSTLLVILNGLRLLR</sequence>
<dbReference type="CDD" id="cd07551">
    <property type="entry name" value="P-type_ATPase_HM_ZosA_PfeT-like"/>
    <property type="match status" value="1"/>
</dbReference>
<dbReference type="GO" id="GO:0005524">
    <property type="term" value="F:ATP binding"/>
    <property type="evidence" value="ECO:0007669"/>
    <property type="project" value="UniProtKB-UniRule"/>
</dbReference>
<evidence type="ECO:0000256" key="12">
    <source>
        <dbReference type="ARBA" id="ARBA00023065"/>
    </source>
</evidence>
<dbReference type="EMBL" id="BDUF01000061">
    <property type="protein sequence ID" value="GAX90673.1"/>
    <property type="molecule type" value="Genomic_DNA"/>
</dbReference>
<keyword evidence="17" id="KW-1185">Reference proteome</keyword>
<dbReference type="Gene3D" id="3.40.50.1000">
    <property type="entry name" value="HAD superfamily/HAD-like"/>
    <property type="match status" value="1"/>
</dbReference>
<dbReference type="InterPro" id="IPR023214">
    <property type="entry name" value="HAD_sf"/>
</dbReference>
<dbReference type="PRINTS" id="PR00941">
    <property type="entry name" value="CDATPASE"/>
</dbReference>
<keyword evidence="8 14" id="KW-0067">ATP-binding</keyword>
<dbReference type="InterPro" id="IPR051949">
    <property type="entry name" value="Cation_Transport_ATPase"/>
</dbReference>
<keyword evidence="6 14" id="KW-0479">Metal-binding</keyword>
<dbReference type="InterPro" id="IPR036412">
    <property type="entry name" value="HAD-like_sf"/>
</dbReference>
<dbReference type="Pfam" id="PF00122">
    <property type="entry name" value="E1-E2_ATPase"/>
    <property type="match status" value="1"/>
</dbReference>
<dbReference type="InterPro" id="IPR027256">
    <property type="entry name" value="P-typ_ATPase_IB"/>
</dbReference>
<dbReference type="Pfam" id="PF00702">
    <property type="entry name" value="Hydrolase"/>
    <property type="match status" value="1"/>
</dbReference>
<dbReference type="PROSITE" id="PS01229">
    <property type="entry name" value="COF_2"/>
    <property type="match status" value="1"/>
</dbReference>
<protein>
    <submittedName>
        <fullName evidence="16">ATPase</fullName>
    </submittedName>
</protein>
<keyword evidence="14" id="KW-1003">Cell membrane</keyword>
<evidence type="ECO:0000256" key="3">
    <source>
        <dbReference type="ARBA" id="ARBA00022448"/>
    </source>
</evidence>
<evidence type="ECO:0000256" key="10">
    <source>
        <dbReference type="ARBA" id="ARBA00022967"/>
    </source>
</evidence>
<keyword evidence="4" id="KW-0597">Phosphoprotein</keyword>
<reference evidence="17" key="1">
    <citation type="submission" date="2017-07" db="EMBL/GenBank/DDBJ databases">
        <title>Draft genome sequence of Effusibacillus lacus strain skLN1.</title>
        <authorList>
            <person name="Watanabe M."/>
            <person name="Kojima H."/>
            <person name="Fukui M."/>
        </authorList>
    </citation>
    <scope>NUCLEOTIDE SEQUENCE [LARGE SCALE GENOMIC DNA]</scope>
    <source>
        <strain evidence="17">skLN1</strain>
    </source>
</reference>
<evidence type="ECO:0000256" key="4">
    <source>
        <dbReference type="ARBA" id="ARBA00022553"/>
    </source>
</evidence>
<evidence type="ECO:0000313" key="17">
    <source>
        <dbReference type="Proteomes" id="UP000217785"/>
    </source>
</evidence>
<evidence type="ECO:0000256" key="2">
    <source>
        <dbReference type="ARBA" id="ARBA00006024"/>
    </source>
</evidence>
<dbReference type="FunFam" id="2.70.150.10:FF:000002">
    <property type="entry name" value="Copper-transporting ATPase 1, putative"/>
    <property type="match status" value="1"/>
</dbReference>
<keyword evidence="13 14" id="KW-0472">Membrane</keyword>
<comment type="similarity">
    <text evidence="2 14">Belongs to the cation transport ATPase (P-type) (TC 3.A.3) family. Type IB subfamily.</text>
</comment>
<dbReference type="PANTHER" id="PTHR43079">
    <property type="entry name" value="PROBABLE CADMIUM/ZINC-TRANSPORTING ATPASE HMA1"/>
    <property type="match status" value="1"/>
</dbReference>
<keyword evidence="5 14" id="KW-0812">Transmembrane</keyword>
<evidence type="ECO:0000256" key="9">
    <source>
        <dbReference type="ARBA" id="ARBA00022842"/>
    </source>
</evidence>
<feature type="transmembrane region" description="Helical" evidence="14">
    <location>
        <begin position="79"/>
        <end position="107"/>
    </location>
</feature>
<dbReference type="NCBIfam" id="TIGR01525">
    <property type="entry name" value="ATPase-IB_hvy"/>
    <property type="match status" value="1"/>
</dbReference>
<comment type="subcellular location">
    <subcellularLocation>
        <location evidence="1">Cell membrane</location>
        <topology evidence="1">Multi-pass membrane protein</topology>
    </subcellularLocation>
</comment>
<dbReference type="InterPro" id="IPR018303">
    <property type="entry name" value="ATPase_P-typ_P_site"/>
</dbReference>
<keyword evidence="12" id="KW-0406">Ion transport</keyword>
<dbReference type="Gene3D" id="3.40.1110.10">
    <property type="entry name" value="Calcium-transporting ATPase, cytoplasmic domain N"/>
    <property type="match status" value="1"/>
</dbReference>
<comment type="caution">
    <text evidence="16">The sequence shown here is derived from an EMBL/GenBank/DDBJ whole genome shotgun (WGS) entry which is preliminary data.</text>
</comment>
<dbReference type="InterPro" id="IPR059000">
    <property type="entry name" value="ATPase_P-type_domA"/>
</dbReference>
<dbReference type="PROSITE" id="PS00154">
    <property type="entry name" value="ATPASE_E1_E2"/>
    <property type="match status" value="1"/>
</dbReference>
<dbReference type="GO" id="GO:0005886">
    <property type="term" value="C:plasma membrane"/>
    <property type="evidence" value="ECO:0007669"/>
    <property type="project" value="UniProtKB-SubCell"/>
</dbReference>
<evidence type="ECO:0000256" key="14">
    <source>
        <dbReference type="RuleBase" id="RU362081"/>
    </source>
</evidence>
<dbReference type="NCBIfam" id="TIGR01494">
    <property type="entry name" value="ATPase_P-type"/>
    <property type="match status" value="1"/>
</dbReference>
<keyword evidence="11 14" id="KW-1133">Transmembrane helix</keyword>
<dbReference type="Proteomes" id="UP000217785">
    <property type="component" value="Unassembled WGS sequence"/>
</dbReference>
<keyword evidence="3" id="KW-0813">Transport</keyword>
<feature type="transmembrane region" description="Helical" evidence="14">
    <location>
        <begin position="19"/>
        <end position="35"/>
    </location>
</feature>
<evidence type="ECO:0000313" key="16">
    <source>
        <dbReference type="EMBL" id="GAX90673.1"/>
    </source>
</evidence>
<organism evidence="16 17">
    <name type="scientific">Effusibacillus lacus</name>
    <dbReference type="NCBI Taxonomy" id="1348429"/>
    <lineage>
        <taxon>Bacteria</taxon>
        <taxon>Bacillati</taxon>
        <taxon>Bacillota</taxon>
        <taxon>Bacilli</taxon>
        <taxon>Bacillales</taxon>
        <taxon>Alicyclobacillaceae</taxon>
        <taxon>Effusibacillus</taxon>
    </lineage>
</organism>
<dbReference type="SFLD" id="SFLDS00003">
    <property type="entry name" value="Haloacid_Dehalogenase"/>
    <property type="match status" value="1"/>
</dbReference>
<evidence type="ECO:0000256" key="1">
    <source>
        <dbReference type="ARBA" id="ARBA00004651"/>
    </source>
</evidence>
<gene>
    <name evidence="16" type="ORF">EFBL_2311</name>
</gene>
<dbReference type="GO" id="GO:0046872">
    <property type="term" value="F:metal ion binding"/>
    <property type="evidence" value="ECO:0007669"/>
    <property type="project" value="UniProtKB-KW"/>
</dbReference>
<dbReference type="PRINTS" id="PR00119">
    <property type="entry name" value="CATATPASE"/>
</dbReference>
<dbReference type="SFLD" id="SFLDF00027">
    <property type="entry name" value="p-type_atpase"/>
    <property type="match status" value="1"/>
</dbReference>
<feature type="domain" description="P-type ATPase A" evidence="15">
    <location>
        <begin position="124"/>
        <end position="225"/>
    </location>
</feature>
<keyword evidence="10" id="KW-1278">Translocase</keyword>
<dbReference type="GO" id="GO:0019829">
    <property type="term" value="F:ATPase-coupled monoatomic cation transmembrane transporter activity"/>
    <property type="evidence" value="ECO:0007669"/>
    <property type="project" value="InterPro"/>
</dbReference>
<dbReference type="SFLD" id="SFLDG00002">
    <property type="entry name" value="C1.7:_P-type_atpase_like"/>
    <property type="match status" value="1"/>
</dbReference>
<dbReference type="SUPFAM" id="SSF81653">
    <property type="entry name" value="Calcium ATPase, transduction domain A"/>
    <property type="match status" value="1"/>
</dbReference>
<evidence type="ECO:0000256" key="7">
    <source>
        <dbReference type="ARBA" id="ARBA00022741"/>
    </source>
</evidence>
<evidence type="ECO:0000259" key="15">
    <source>
        <dbReference type="Pfam" id="PF00122"/>
    </source>
</evidence>
<dbReference type="SUPFAM" id="SSF56784">
    <property type="entry name" value="HAD-like"/>
    <property type="match status" value="1"/>
</dbReference>